<accession>A0A6J5KUY6</accession>
<evidence type="ECO:0000313" key="1">
    <source>
        <dbReference type="EMBL" id="CAB4124946.1"/>
    </source>
</evidence>
<dbReference type="GO" id="GO:0008821">
    <property type="term" value="F:crossover junction DNA endonuclease activity"/>
    <property type="evidence" value="ECO:0007669"/>
    <property type="project" value="InterPro"/>
</dbReference>
<proteinExistence type="predicted"/>
<dbReference type="PANTHER" id="PTHR36015">
    <property type="entry name" value="HOLLIDAY JUNCTION RESOLVASE MOC1, CHLOROPLASTIC-RELATED"/>
    <property type="match status" value="1"/>
</dbReference>
<dbReference type="PANTHER" id="PTHR36015:SF6">
    <property type="entry name" value="HOLLIDAY JUNCTION RESOLVASE MOC1, CHLOROPLASTIC-RELATED"/>
    <property type="match status" value="1"/>
</dbReference>
<protein>
    <submittedName>
        <fullName evidence="1">Uncharacterized protein</fullName>
    </submittedName>
</protein>
<dbReference type="InterPro" id="IPR045290">
    <property type="entry name" value="MOC1-like"/>
</dbReference>
<dbReference type="GO" id="GO:0003676">
    <property type="term" value="F:nucleic acid binding"/>
    <property type="evidence" value="ECO:0007669"/>
    <property type="project" value="InterPro"/>
</dbReference>
<dbReference type="CDD" id="cd22992">
    <property type="entry name" value="MOC1"/>
    <property type="match status" value="1"/>
</dbReference>
<dbReference type="InterPro" id="IPR036397">
    <property type="entry name" value="RNaseH_sf"/>
</dbReference>
<organism evidence="1">
    <name type="scientific">uncultured Caudovirales phage</name>
    <dbReference type="NCBI Taxonomy" id="2100421"/>
    <lineage>
        <taxon>Viruses</taxon>
        <taxon>Duplodnaviria</taxon>
        <taxon>Heunggongvirae</taxon>
        <taxon>Uroviricota</taxon>
        <taxon>Caudoviricetes</taxon>
        <taxon>Peduoviridae</taxon>
        <taxon>Maltschvirus</taxon>
        <taxon>Maltschvirus maltsch</taxon>
    </lineage>
</organism>
<sequence length="160" mass="16621">MRVMGIDPGVSGAMAIIHRAADGALRVESVQDLPTLTELTTSGKARRRVDPVGLAAMVQAAGPCDRVIVERLVAGPGVASITAFSMGASAACIGAVFALAHVTIRLVSPNAWKRGLGAPADKEASRRFACELFGEDANWKRVKDHNRAEAALIAAFGAMG</sequence>
<dbReference type="Gene3D" id="3.30.420.10">
    <property type="entry name" value="Ribonuclease H-like superfamily/Ribonuclease H"/>
    <property type="match status" value="1"/>
</dbReference>
<dbReference type="EMBL" id="LR796182">
    <property type="protein sequence ID" value="CAB4124946.1"/>
    <property type="molecule type" value="Genomic_DNA"/>
</dbReference>
<reference evidence="1" key="1">
    <citation type="submission" date="2020-04" db="EMBL/GenBank/DDBJ databases">
        <authorList>
            <person name="Chiriac C."/>
            <person name="Salcher M."/>
            <person name="Ghai R."/>
            <person name="Kavagutti S V."/>
        </authorList>
    </citation>
    <scope>NUCLEOTIDE SEQUENCE</scope>
</reference>
<gene>
    <name evidence="1" type="ORF">UFOVP62_45</name>
</gene>
<name>A0A6J5KUY6_9CAUD</name>